<keyword evidence="5" id="KW-1185">Reference proteome</keyword>
<proteinExistence type="predicted"/>
<dbReference type="SUPFAM" id="SSF48350">
    <property type="entry name" value="GTPase activation domain, GAP"/>
    <property type="match status" value="1"/>
</dbReference>
<dbReference type="InterPro" id="IPR000198">
    <property type="entry name" value="RhoGAP_dom"/>
</dbReference>
<feature type="compositionally biased region" description="Basic and acidic residues" evidence="1">
    <location>
        <begin position="168"/>
        <end position="191"/>
    </location>
</feature>
<dbReference type="PROSITE" id="PS50238">
    <property type="entry name" value="RHOGAP"/>
    <property type="match status" value="1"/>
</dbReference>
<dbReference type="Proteomes" id="UP000009328">
    <property type="component" value="Unassembled WGS sequence"/>
</dbReference>
<accession>K0KHM5</accession>
<dbReference type="GO" id="GO:0035556">
    <property type="term" value="P:intracellular signal transduction"/>
    <property type="evidence" value="ECO:0007669"/>
    <property type="project" value="InterPro"/>
</dbReference>
<reference evidence="4 5" key="1">
    <citation type="journal article" date="2012" name="Eukaryot. Cell">
        <title>Draft genome sequence of Wickerhamomyces ciferrii NRRL Y-1031 F-60-10.</title>
        <authorList>
            <person name="Schneider J."/>
            <person name="Andrea H."/>
            <person name="Blom J."/>
            <person name="Jaenicke S."/>
            <person name="Ruckert C."/>
            <person name="Schorsch C."/>
            <person name="Szczepanowski R."/>
            <person name="Farwick M."/>
            <person name="Goesmann A."/>
            <person name="Puhler A."/>
            <person name="Schaffer S."/>
            <person name="Tauch A."/>
            <person name="Kohler T."/>
            <person name="Brinkrolf K."/>
        </authorList>
    </citation>
    <scope>NUCLEOTIDE SEQUENCE [LARGE SCALE GENOMIC DNA]</scope>
    <source>
        <strain evidence="5">ATCC 14091 / BCRC 22168 / CBS 111 / JCM 3599 / NBRC 0793 / NRRL Y-1031 F-60-10</strain>
    </source>
</reference>
<evidence type="ECO:0000313" key="5">
    <source>
        <dbReference type="Proteomes" id="UP000009328"/>
    </source>
</evidence>
<dbReference type="STRING" id="1206466.K0KHM5"/>
<feature type="compositionally biased region" description="Basic and acidic residues" evidence="1">
    <location>
        <begin position="835"/>
        <end position="868"/>
    </location>
</feature>
<feature type="domain" description="DEP" evidence="2">
    <location>
        <begin position="268"/>
        <end position="325"/>
    </location>
</feature>
<feature type="compositionally biased region" description="Polar residues" evidence="1">
    <location>
        <begin position="192"/>
        <end position="206"/>
    </location>
</feature>
<dbReference type="InterPro" id="IPR000591">
    <property type="entry name" value="DEP_dom"/>
</dbReference>
<evidence type="ECO:0000256" key="1">
    <source>
        <dbReference type="SAM" id="MobiDB-lite"/>
    </source>
</evidence>
<evidence type="ECO:0000259" key="3">
    <source>
        <dbReference type="PROSITE" id="PS50238"/>
    </source>
</evidence>
<dbReference type="EMBL" id="CAIF01000007">
    <property type="protein sequence ID" value="CCH40869.1"/>
    <property type="molecule type" value="Genomic_DNA"/>
</dbReference>
<comment type="caution">
    <text evidence="4">The sequence shown here is derived from an EMBL/GenBank/DDBJ whole genome shotgun (WGS) entry which is preliminary data.</text>
</comment>
<feature type="region of interest" description="Disordered" evidence="1">
    <location>
        <begin position="749"/>
        <end position="875"/>
    </location>
</feature>
<dbReference type="GO" id="GO:0030695">
    <property type="term" value="F:GTPase regulator activity"/>
    <property type="evidence" value="ECO:0007669"/>
    <property type="project" value="UniProtKB-ARBA"/>
</dbReference>
<name>K0KHM5_WICCF</name>
<dbReference type="Gene3D" id="1.10.555.10">
    <property type="entry name" value="Rho GTPase activation protein"/>
    <property type="match status" value="1"/>
</dbReference>
<sequence length="875" mass="101329">MKFENIFWTSDYITGIQTLIHTLEESRDEGTDQLDYFKSYVDLLEIQSQKLKEINKNRNKRFVKHQEIKSDIKSSKIIQKFEETHQSLGSLKQLKRVQLENSETASELKTNTSLKIQSDVILRLEEFLEDFNDFISDSKKTLNNQYFTYTKSTQQAKNTDRQFISKCRELEDSDEKENKDLPSLPEKKESSQEPVLSKSNTDTSVTESGSNDKSEESEEDEVFDFPLTIGNSSFGNIEELKNFMLKLTQQIPLKRRMFPIPGINNEYFSSESFSKWLRSNKENEDSRRKIEKFGQDLINLGLISNWNKLSANKFISDEGYFEFTDLAKYIANFDTQKSIPEVQITPSTSHDSTETVAITNTSTSTTTFSKVPKRNVFDGLKKRLGQSLDADTLRQHVEDAKQKHIETIRKNEEDKTILENSIQEISHKAEIYETNRIKLIYFVTKEFNELIHNESQKQFQSLQTINNDFVYNDDTLKYEVLQKSINPSASWYWPKHEIQFIDHSISKSHNIIQIFGNDLVNQHVDITDEDHKTKSASIFIKNIIKHLDNIDDIETYWANELDIKIANEVKRFIENSIPQLEEQYSEDSKQDIYSFVIIKIVDDLFKKFPTSSILNALKLWLLELPDSVIPFTSYDSLKSAYNGNTDQDSKLKILGAIPRQNLATLLVILKHLSTKIKTPDQIIQNERVPLYHLLIRPSPKYVSANFDDLIEFEPLIKDLLNPEFQEKLYGKLNDLEISHIEREKRVEESIKSLKNSSVKPRQVSSPLPKSNSNNSLSVDENGLRPFKTRSPNPSPAGSPKTNRSRTNSRTSNTNILLPSVKRPSENLHKRTLSKNLEKDEANLKIEKARQLEKKEGQDKKEKENEEKIVINVDSD</sequence>
<dbReference type="HOGENOM" id="CLU_328509_0_0_1"/>
<dbReference type="PROSITE" id="PS50186">
    <property type="entry name" value="DEP"/>
    <property type="match status" value="1"/>
</dbReference>
<dbReference type="eggNOG" id="ENOG502R1XI">
    <property type="taxonomic scope" value="Eukaryota"/>
</dbReference>
<feature type="compositionally biased region" description="Low complexity" evidence="1">
    <location>
        <begin position="764"/>
        <end position="777"/>
    </location>
</feature>
<evidence type="ECO:0000259" key="2">
    <source>
        <dbReference type="PROSITE" id="PS50186"/>
    </source>
</evidence>
<protein>
    <submittedName>
        <fullName evidence="4">Rho-GTPase-activating protein 8</fullName>
    </submittedName>
</protein>
<dbReference type="FunCoup" id="K0KHM5">
    <property type="interactions" value="45"/>
</dbReference>
<feature type="region of interest" description="Disordered" evidence="1">
    <location>
        <begin position="168"/>
        <end position="222"/>
    </location>
</feature>
<feature type="compositionally biased region" description="Low complexity" evidence="1">
    <location>
        <begin position="804"/>
        <end position="814"/>
    </location>
</feature>
<feature type="domain" description="Rho-GAP" evidence="3">
    <location>
        <begin position="524"/>
        <end position="728"/>
    </location>
</feature>
<feature type="compositionally biased region" description="Polar residues" evidence="1">
    <location>
        <begin position="752"/>
        <end position="763"/>
    </location>
</feature>
<dbReference type="InterPro" id="IPR008936">
    <property type="entry name" value="Rho_GTPase_activation_prot"/>
</dbReference>
<gene>
    <name evidence="4" type="ORF">BN7_403</name>
</gene>
<organism evidence="4 5">
    <name type="scientific">Wickerhamomyces ciferrii (strain ATCC 14091 / BCRC 22168 / CBS 111 / JCM 3599 / NBRC 0793 / NRRL Y-1031 F-60-10)</name>
    <name type="common">Yeast</name>
    <name type="synonym">Pichia ciferrii</name>
    <dbReference type="NCBI Taxonomy" id="1206466"/>
    <lineage>
        <taxon>Eukaryota</taxon>
        <taxon>Fungi</taxon>
        <taxon>Dikarya</taxon>
        <taxon>Ascomycota</taxon>
        <taxon>Saccharomycotina</taxon>
        <taxon>Saccharomycetes</taxon>
        <taxon>Phaffomycetales</taxon>
        <taxon>Wickerhamomycetaceae</taxon>
        <taxon>Wickerhamomyces</taxon>
    </lineage>
</organism>
<dbReference type="InParanoid" id="K0KHM5"/>
<dbReference type="Pfam" id="PF00620">
    <property type="entry name" value="RhoGAP"/>
    <property type="match status" value="1"/>
</dbReference>
<dbReference type="AlphaFoldDB" id="K0KHM5"/>
<dbReference type="Gene3D" id="1.20.1270.60">
    <property type="entry name" value="Arfaptin homology (AH) domain/BAR domain"/>
    <property type="match status" value="1"/>
</dbReference>
<dbReference type="InterPro" id="IPR027267">
    <property type="entry name" value="AH/BAR_dom_sf"/>
</dbReference>
<evidence type="ECO:0000313" key="4">
    <source>
        <dbReference type="EMBL" id="CCH40869.1"/>
    </source>
</evidence>